<dbReference type="Proteomes" id="UP000000366">
    <property type="component" value="Chromosome"/>
</dbReference>
<dbReference type="STRING" id="420662.Mpe_A3829"/>
<dbReference type="KEGG" id="mpt:Mpe_A3829"/>
<feature type="region of interest" description="Disordered" evidence="1">
    <location>
        <begin position="1"/>
        <end position="33"/>
    </location>
</feature>
<keyword evidence="3" id="KW-1185">Reference proteome</keyword>
<evidence type="ECO:0000256" key="1">
    <source>
        <dbReference type="SAM" id="MobiDB-lite"/>
    </source>
</evidence>
<accession>A2SIZ9</accession>
<dbReference type="EMBL" id="CP000555">
    <property type="protein sequence ID" value="ABM95538.1"/>
    <property type="molecule type" value="Genomic_DNA"/>
</dbReference>
<name>A2SIZ9_METPP</name>
<dbReference type="AlphaFoldDB" id="A2SIZ9"/>
<protein>
    <submittedName>
        <fullName evidence="2">Uncharacterized protein</fullName>
    </submittedName>
</protein>
<dbReference type="HOGENOM" id="CLU_3382690_0_0_4"/>
<evidence type="ECO:0000313" key="3">
    <source>
        <dbReference type="Proteomes" id="UP000000366"/>
    </source>
</evidence>
<evidence type="ECO:0000313" key="2">
    <source>
        <dbReference type="EMBL" id="ABM95538.1"/>
    </source>
</evidence>
<feature type="compositionally biased region" description="Polar residues" evidence="1">
    <location>
        <begin position="1"/>
        <end position="15"/>
    </location>
</feature>
<organism evidence="2 3">
    <name type="scientific">Methylibium petroleiphilum (strain ATCC BAA-1232 / LMG 22953 / PM1)</name>
    <dbReference type="NCBI Taxonomy" id="420662"/>
    <lineage>
        <taxon>Bacteria</taxon>
        <taxon>Pseudomonadati</taxon>
        <taxon>Pseudomonadota</taxon>
        <taxon>Betaproteobacteria</taxon>
        <taxon>Burkholderiales</taxon>
        <taxon>Sphaerotilaceae</taxon>
        <taxon>Methylibium</taxon>
    </lineage>
</organism>
<proteinExistence type="predicted"/>
<reference evidence="2 3" key="1">
    <citation type="journal article" date="2007" name="J. Bacteriol.">
        <title>Whole-genome analysis of the methyl tert-butyl ether-degrading beta-proteobacterium Methylibium petroleiphilum PM1.</title>
        <authorList>
            <person name="Kane S.R."/>
            <person name="Chakicherla A.Y."/>
            <person name="Chain P.S.G."/>
            <person name="Schmidt R."/>
            <person name="Shin M.W."/>
            <person name="Legler T.C."/>
            <person name="Scow K.M."/>
            <person name="Larimer F.W."/>
            <person name="Lucas S.M."/>
            <person name="Richardson P.M."/>
            <person name="Hristova K.R."/>
        </authorList>
    </citation>
    <scope>NUCLEOTIDE SEQUENCE [LARGE SCALE GENOMIC DNA]</scope>
    <source>
        <strain evidence="3">ATCC BAA-1232 / LMG 22953 / PM1</strain>
    </source>
</reference>
<gene>
    <name evidence="2" type="ordered locus">Mpe_A3829</name>
</gene>
<sequence length="33" mass="3727">MGSQCARSRAGQNKTRGPMLLLSERRVRRRSAP</sequence>